<dbReference type="InterPro" id="IPR035984">
    <property type="entry name" value="Acyl-CoA-binding_sf"/>
</dbReference>
<evidence type="ECO:0000259" key="2">
    <source>
        <dbReference type="PROSITE" id="PS51228"/>
    </source>
</evidence>
<dbReference type="SUPFAM" id="SSF47027">
    <property type="entry name" value="Acyl-CoA binding protein"/>
    <property type="match status" value="1"/>
</dbReference>
<dbReference type="Pfam" id="PF00887">
    <property type="entry name" value="ACBP"/>
    <property type="match status" value="1"/>
</dbReference>
<protein>
    <submittedName>
        <fullName evidence="3">Acyl-CoA-binding protein</fullName>
    </submittedName>
</protein>
<evidence type="ECO:0000256" key="1">
    <source>
        <dbReference type="ARBA" id="ARBA00023121"/>
    </source>
</evidence>
<dbReference type="PRINTS" id="PR00689">
    <property type="entry name" value="ACOABINDINGP"/>
</dbReference>
<dbReference type="EMBL" id="AP025292">
    <property type="protein sequence ID" value="BDC99374.1"/>
    <property type="molecule type" value="Genomic_DNA"/>
</dbReference>
<dbReference type="PANTHER" id="PTHR23310:SF62">
    <property type="entry name" value="ACYL-COA BINDING PROTEIN 1, ISOFORM A"/>
    <property type="match status" value="1"/>
</dbReference>
<dbReference type="PROSITE" id="PS51228">
    <property type="entry name" value="ACB_2"/>
    <property type="match status" value="1"/>
</dbReference>
<organism evidence="3 4">
    <name type="scientific">Persicobacter psychrovividus</name>
    <dbReference type="NCBI Taxonomy" id="387638"/>
    <lineage>
        <taxon>Bacteria</taxon>
        <taxon>Pseudomonadati</taxon>
        <taxon>Bacteroidota</taxon>
        <taxon>Cytophagia</taxon>
        <taxon>Cytophagales</taxon>
        <taxon>Persicobacteraceae</taxon>
        <taxon>Persicobacter</taxon>
    </lineage>
</organism>
<dbReference type="InterPro" id="IPR022408">
    <property type="entry name" value="Acyl-CoA-binding_prot_CS"/>
</dbReference>
<dbReference type="RefSeq" id="WP_332919101.1">
    <property type="nucleotide sequence ID" value="NZ_AP025292.1"/>
</dbReference>
<reference evidence="3 4" key="1">
    <citation type="submission" date="2021-12" db="EMBL/GenBank/DDBJ databases">
        <title>Genome sequencing of bacteria with rrn-lacking chromosome and rrn-plasmid.</title>
        <authorList>
            <person name="Anda M."/>
            <person name="Iwasaki W."/>
        </authorList>
    </citation>
    <scope>NUCLEOTIDE SEQUENCE [LARGE SCALE GENOMIC DNA]</scope>
    <source>
        <strain evidence="3 4">NBRC 101262</strain>
    </source>
</reference>
<keyword evidence="1" id="KW-0446">Lipid-binding</keyword>
<dbReference type="Proteomes" id="UP001354989">
    <property type="component" value="Chromosome"/>
</dbReference>
<evidence type="ECO:0000313" key="3">
    <source>
        <dbReference type="EMBL" id="BDC99374.1"/>
    </source>
</evidence>
<keyword evidence="4" id="KW-1185">Reference proteome</keyword>
<dbReference type="Gene3D" id="1.20.80.10">
    <property type="match status" value="1"/>
</dbReference>
<gene>
    <name evidence="3" type="ORF">PEPS_16550</name>
</gene>
<evidence type="ECO:0000313" key="4">
    <source>
        <dbReference type="Proteomes" id="UP001354989"/>
    </source>
</evidence>
<name>A0ABM7VEF2_9BACT</name>
<feature type="domain" description="ACB" evidence="2">
    <location>
        <begin position="5"/>
        <end position="86"/>
    </location>
</feature>
<dbReference type="InterPro" id="IPR000582">
    <property type="entry name" value="Acyl-CoA-binding_protein"/>
</dbReference>
<sequence>MSQALKASFQDAISASQQLKERPSNQDLLQLYALYKQGTEGDNQQTPPSGFDFKAAAKHKAWQQLEGLAQEKAMEQYVALVEKLKG</sequence>
<accession>A0ABM7VEF2</accession>
<dbReference type="PANTHER" id="PTHR23310">
    <property type="entry name" value="ACYL-COA-BINDING PROTEIN, ACBP"/>
    <property type="match status" value="1"/>
</dbReference>
<proteinExistence type="predicted"/>
<dbReference type="InterPro" id="IPR014352">
    <property type="entry name" value="FERM/acyl-CoA-bd_prot_sf"/>
</dbReference>
<dbReference type="PROSITE" id="PS00880">
    <property type="entry name" value="ACB_1"/>
    <property type="match status" value="1"/>
</dbReference>